<organism evidence="1 2">
    <name type="scientific">Ciceribacter selenitireducens ATCC BAA-1503</name>
    <dbReference type="NCBI Taxonomy" id="1336235"/>
    <lineage>
        <taxon>Bacteria</taxon>
        <taxon>Pseudomonadati</taxon>
        <taxon>Pseudomonadota</taxon>
        <taxon>Alphaproteobacteria</taxon>
        <taxon>Hyphomicrobiales</taxon>
        <taxon>Rhizobiaceae</taxon>
        <taxon>Ciceribacter</taxon>
    </lineage>
</organism>
<dbReference type="Proteomes" id="UP000254764">
    <property type="component" value="Unassembled WGS sequence"/>
</dbReference>
<evidence type="ECO:0000313" key="2">
    <source>
        <dbReference type="Proteomes" id="UP000254764"/>
    </source>
</evidence>
<dbReference type="RefSeq" id="WP_115669548.1">
    <property type="nucleotide sequence ID" value="NZ_UEYP01000003.1"/>
</dbReference>
<reference evidence="2" key="1">
    <citation type="submission" date="2018-07" db="EMBL/GenBank/DDBJ databases">
        <authorList>
            <person name="Peiro R."/>
            <person name="Begona"/>
            <person name="Cbmso G."/>
            <person name="Lopez M."/>
            <person name="Gonzalez S."/>
        </authorList>
    </citation>
    <scope>NUCLEOTIDE SEQUENCE [LARGE SCALE GENOMIC DNA]</scope>
</reference>
<dbReference type="EMBL" id="UEYP01000003">
    <property type="protein sequence ID" value="SSC66836.1"/>
    <property type="molecule type" value="Genomic_DNA"/>
</dbReference>
<dbReference type="AlphaFoldDB" id="A0A376AGA6"/>
<name>A0A376AGA6_9HYPH</name>
<protein>
    <submittedName>
        <fullName evidence="1">Uncharacterized protein</fullName>
    </submittedName>
</protein>
<keyword evidence="2" id="KW-1185">Reference proteome</keyword>
<proteinExistence type="predicted"/>
<accession>A0A376AGA6</accession>
<evidence type="ECO:0000313" key="1">
    <source>
        <dbReference type="EMBL" id="SSC66836.1"/>
    </source>
</evidence>
<gene>
    <name evidence="1" type="ORF">RHIZ70_2544</name>
</gene>
<sequence>MSDDDYDRSLLIGLHKMAAQSGDGLAMAMYERFADAETVRRSSAEILPLPGLHQRPAKPMSARLPYGEATIISFPAPTWQRNAVRNKG</sequence>
<dbReference type="OrthoDB" id="8289686at2"/>